<feature type="repeat" description="WD" evidence="3">
    <location>
        <begin position="424"/>
        <end position="463"/>
    </location>
</feature>
<evidence type="ECO:0000313" key="5">
    <source>
        <dbReference type="EMBL" id="KAF8563355.1"/>
    </source>
</evidence>
<dbReference type="Gene3D" id="2.130.10.10">
    <property type="entry name" value="YVTN repeat-like/Quinoprotein amine dehydrogenase"/>
    <property type="match status" value="1"/>
</dbReference>
<evidence type="ECO:0000256" key="3">
    <source>
        <dbReference type="PROSITE-ProRule" id="PRU00221"/>
    </source>
</evidence>
<dbReference type="CDD" id="cd00200">
    <property type="entry name" value="WD40"/>
    <property type="match status" value="1"/>
</dbReference>
<dbReference type="GO" id="GO:0005737">
    <property type="term" value="C:cytoplasm"/>
    <property type="evidence" value="ECO:0007669"/>
    <property type="project" value="TreeGrafter"/>
</dbReference>
<feature type="repeat" description="WD" evidence="3">
    <location>
        <begin position="464"/>
        <end position="505"/>
    </location>
</feature>
<protein>
    <recommendedName>
        <fullName evidence="4">F-box domain-containing protein</fullName>
    </recommendedName>
</protein>
<dbReference type="InterPro" id="IPR036047">
    <property type="entry name" value="F-box-like_dom_sf"/>
</dbReference>
<dbReference type="InterPro" id="IPR019775">
    <property type="entry name" value="WD40_repeat_CS"/>
</dbReference>
<feature type="domain" description="F-box" evidence="4">
    <location>
        <begin position="117"/>
        <end position="163"/>
    </location>
</feature>
<dbReference type="PANTHER" id="PTHR19849:SF1">
    <property type="entry name" value="F-BOX_WD REPEAT-CONTAINING PROTEIN 7"/>
    <property type="match status" value="1"/>
</dbReference>
<dbReference type="PRINTS" id="PR00320">
    <property type="entry name" value="GPROTEINBRPT"/>
</dbReference>
<dbReference type="PROSITE" id="PS50082">
    <property type="entry name" value="WD_REPEATS_2"/>
    <property type="match status" value="6"/>
</dbReference>
<dbReference type="PROSITE" id="PS00678">
    <property type="entry name" value="WD_REPEATS_1"/>
    <property type="match status" value="1"/>
</dbReference>
<dbReference type="OrthoDB" id="190105at2759"/>
<sequence>MNLETGENNGACGFASEVQLDKCTSDDVDNPLFDQPKRVCWKGHINTNLSFSDERSTAYIQDTNTHDAGSDPDQSAVSVHMCSPQEGRFVELSAIVDSCCHAELVYLHQTIEPLLKRDFVCQLPLELSLQILSYLSLGDILRCAKVSHSWNRVVSDQLLWYRLCRRDRVLCSATSDTQVVPHPLLHENLDWKSIYRVSLETQCNWRNGSPWAPVILPAHHNHVITCLEVYNDWAITGSDDSSICIWSLTRGELLMNLFGHIGGVWCLTVLPSDALPGHETPILVSGSCDRSARVWLLDGSRWPCVATLFGHQSTVRCVAGQNRVSDQVSGSASTAIDQQVLAKVAQSRDFSAACSAELRLVVTGSRDTTLRLWNAVSGQCVRVFQGHLGAIRCVQFAGTMVVSGSYDSTVRVWCILTGVCLRILSGHKNRVYTLLFDGSHIISASLDTTIRVWDAFTGHLKRTFCGHRSLTSEMAYGSSQRILVSSNADETIRVWNVDTGECMYVLAGHHKHQSAVTSVRLTRHFVVSSGDDGTVKLWDRHTGAYIRDLVRLDGAGRGGVIWRIVSSENRLVCAAGSRNGLETTKLVILQFNEPIGSLSGEKSVRHQCRSRLMQPAPSPQLSQVLAAHTFHTDAGGDSTPTD</sequence>
<dbReference type="InterPro" id="IPR001810">
    <property type="entry name" value="F-box_dom"/>
</dbReference>
<dbReference type="GO" id="GO:0043130">
    <property type="term" value="F:ubiquitin binding"/>
    <property type="evidence" value="ECO:0007669"/>
    <property type="project" value="TreeGrafter"/>
</dbReference>
<organism evidence="5 6">
    <name type="scientific">Paragonimus westermani</name>
    <dbReference type="NCBI Taxonomy" id="34504"/>
    <lineage>
        <taxon>Eukaryota</taxon>
        <taxon>Metazoa</taxon>
        <taxon>Spiralia</taxon>
        <taxon>Lophotrochozoa</taxon>
        <taxon>Platyhelminthes</taxon>
        <taxon>Trematoda</taxon>
        <taxon>Digenea</taxon>
        <taxon>Plagiorchiida</taxon>
        <taxon>Troglotremata</taxon>
        <taxon>Troglotrematidae</taxon>
        <taxon>Paragonimus</taxon>
    </lineage>
</organism>
<keyword evidence="6" id="KW-1185">Reference proteome</keyword>
<gene>
    <name evidence="5" type="ORF">P879_07219</name>
</gene>
<dbReference type="InterPro" id="IPR020472">
    <property type="entry name" value="WD40_PAC1"/>
</dbReference>
<dbReference type="SUPFAM" id="SSF81383">
    <property type="entry name" value="F-box domain"/>
    <property type="match status" value="1"/>
</dbReference>
<dbReference type="SUPFAM" id="SSF50978">
    <property type="entry name" value="WD40 repeat-like"/>
    <property type="match status" value="1"/>
</dbReference>
<dbReference type="InterPro" id="IPR001680">
    <property type="entry name" value="WD40_rpt"/>
</dbReference>
<evidence type="ECO:0000256" key="2">
    <source>
        <dbReference type="ARBA" id="ARBA00022737"/>
    </source>
</evidence>
<evidence type="ECO:0000259" key="4">
    <source>
        <dbReference type="PROSITE" id="PS50181"/>
    </source>
</evidence>
<dbReference type="GO" id="GO:0043161">
    <property type="term" value="P:proteasome-mediated ubiquitin-dependent protein catabolic process"/>
    <property type="evidence" value="ECO:0007669"/>
    <property type="project" value="TreeGrafter"/>
</dbReference>
<feature type="repeat" description="WD" evidence="3">
    <location>
        <begin position="359"/>
        <end position="383"/>
    </location>
</feature>
<proteinExistence type="predicted"/>
<dbReference type="PROSITE" id="PS50181">
    <property type="entry name" value="FBOX"/>
    <property type="match status" value="1"/>
</dbReference>
<keyword evidence="1 3" id="KW-0853">WD repeat</keyword>
<dbReference type="SMART" id="SM00256">
    <property type="entry name" value="FBOX"/>
    <property type="match status" value="1"/>
</dbReference>
<feature type="repeat" description="WD" evidence="3">
    <location>
        <begin position="217"/>
        <end position="256"/>
    </location>
</feature>
<dbReference type="GO" id="GO:0010992">
    <property type="term" value="P:ubiquitin recycling"/>
    <property type="evidence" value="ECO:0007669"/>
    <property type="project" value="TreeGrafter"/>
</dbReference>
<dbReference type="InterPro" id="IPR015943">
    <property type="entry name" value="WD40/YVTN_repeat-like_dom_sf"/>
</dbReference>
<dbReference type="Gene3D" id="1.20.1280.50">
    <property type="match status" value="1"/>
</dbReference>
<dbReference type="EMBL" id="JTDF01012150">
    <property type="protein sequence ID" value="KAF8563355.1"/>
    <property type="molecule type" value="Genomic_DNA"/>
</dbReference>
<evidence type="ECO:0000313" key="6">
    <source>
        <dbReference type="Proteomes" id="UP000699462"/>
    </source>
</evidence>
<name>A0A8T0D691_9TREM</name>
<dbReference type="Proteomes" id="UP000699462">
    <property type="component" value="Unassembled WGS sequence"/>
</dbReference>
<feature type="repeat" description="WD" evidence="3">
    <location>
        <begin position="384"/>
        <end position="413"/>
    </location>
</feature>
<dbReference type="PROSITE" id="PS50294">
    <property type="entry name" value="WD_REPEATS_REGION"/>
    <property type="match status" value="4"/>
</dbReference>
<keyword evidence="2" id="KW-0677">Repeat</keyword>
<dbReference type="Pfam" id="PF00400">
    <property type="entry name" value="WD40"/>
    <property type="match status" value="7"/>
</dbReference>
<dbReference type="AlphaFoldDB" id="A0A8T0D691"/>
<dbReference type="GO" id="GO:0005634">
    <property type="term" value="C:nucleus"/>
    <property type="evidence" value="ECO:0007669"/>
    <property type="project" value="TreeGrafter"/>
</dbReference>
<dbReference type="Pfam" id="PF12937">
    <property type="entry name" value="F-box-like"/>
    <property type="match status" value="1"/>
</dbReference>
<accession>A0A8T0D691</accession>
<dbReference type="SMART" id="SM00320">
    <property type="entry name" value="WD40"/>
    <property type="match status" value="7"/>
</dbReference>
<evidence type="ECO:0000256" key="1">
    <source>
        <dbReference type="ARBA" id="ARBA00022574"/>
    </source>
</evidence>
<feature type="repeat" description="WD" evidence="3">
    <location>
        <begin position="509"/>
        <end position="548"/>
    </location>
</feature>
<reference evidence="5 6" key="1">
    <citation type="submission" date="2019-07" db="EMBL/GenBank/DDBJ databases">
        <title>Annotation for the trematode Paragonimus westermani.</title>
        <authorList>
            <person name="Choi Y.-J."/>
        </authorList>
    </citation>
    <scope>NUCLEOTIDE SEQUENCE [LARGE SCALE GENOMIC DNA]</scope>
    <source>
        <strain evidence="5">180907_Pwestermani</strain>
    </source>
</reference>
<dbReference type="PANTHER" id="PTHR19849">
    <property type="entry name" value="PHOSPHOLIPASE A-2-ACTIVATING PROTEIN"/>
    <property type="match status" value="1"/>
</dbReference>
<comment type="caution">
    <text evidence="5">The sequence shown here is derived from an EMBL/GenBank/DDBJ whole genome shotgun (WGS) entry which is preliminary data.</text>
</comment>
<dbReference type="InterPro" id="IPR036322">
    <property type="entry name" value="WD40_repeat_dom_sf"/>
</dbReference>